<organism evidence="16 17">
    <name type="scientific">Ceratopteris richardii</name>
    <name type="common">Triangle waterfern</name>
    <dbReference type="NCBI Taxonomy" id="49495"/>
    <lineage>
        <taxon>Eukaryota</taxon>
        <taxon>Viridiplantae</taxon>
        <taxon>Streptophyta</taxon>
        <taxon>Embryophyta</taxon>
        <taxon>Tracheophyta</taxon>
        <taxon>Polypodiopsida</taxon>
        <taxon>Polypodiidae</taxon>
        <taxon>Polypodiales</taxon>
        <taxon>Pteridineae</taxon>
        <taxon>Pteridaceae</taxon>
        <taxon>Parkerioideae</taxon>
        <taxon>Ceratopteris</taxon>
    </lineage>
</organism>
<dbReference type="Proteomes" id="UP000825935">
    <property type="component" value="Chromosome 29"/>
</dbReference>
<dbReference type="InterPro" id="IPR036188">
    <property type="entry name" value="FAD/NAD-bd_sf"/>
</dbReference>
<dbReference type="GO" id="GO:0005739">
    <property type="term" value="C:mitochondrion"/>
    <property type="evidence" value="ECO:0007669"/>
    <property type="project" value="UniProtKB-SubCell"/>
</dbReference>
<dbReference type="Gene3D" id="3.50.50.60">
    <property type="entry name" value="FAD/NAD(P)-binding domain"/>
    <property type="match status" value="1"/>
</dbReference>
<dbReference type="OMA" id="EHNQAVQ"/>
<dbReference type="OrthoDB" id="419752at2759"/>
<protein>
    <recommendedName>
        <fullName evidence="5 13">Protoporphyrinogen oxidase</fullName>
        <ecNumber evidence="5 13">1.3.3.4</ecNumber>
    </recommendedName>
</protein>
<comment type="function">
    <text evidence="1 13">Catalyzes the 6-electron oxidation of protoporphyrinogen-IX to form protoporphyrin-IX.</text>
</comment>
<evidence type="ECO:0000256" key="12">
    <source>
        <dbReference type="ARBA" id="ARBA00047554"/>
    </source>
</evidence>
<dbReference type="EMBL" id="CM035434">
    <property type="protein sequence ID" value="KAH7292537.1"/>
    <property type="molecule type" value="Genomic_DNA"/>
</dbReference>
<dbReference type="EC" id="1.3.3.4" evidence="5 13"/>
<dbReference type="GO" id="GO:0006782">
    <property type="term" value="P:protoporphyrinogen IX biosynthetic process"/>
    <property type="evidence" value="ECO:0007669"/>
    <property type="project" value="UniProtKB-UniRule"/>
</dbReference>
<dbReference type="GO" id="GO:0004729">
    <property type="term" value="F:oxygen-dependent protoporphyrinogen oxidase activity"/>
    <property type="evidence" value="ECO:0007669"/>
    <property type="project" value="UniProtKB-UniRule"/>
</dbReference>
<dbReference type="InterPro" id="IPR004572">
    <property type="entry name" value="Protoporphyrinogen_oxidase"/>
</dbReference>
<evidence type="ECO:0000256" key="2">
    <source>
        <dbReference type="ARBA" id="ARBA00004173"/>
    </source>
</evidence>
<comment type="catalytic activity">
    <reaction evidence="12 13">
        <text>protoporphyrinogen IX + 3 O2 = protoporphyrin IX + 3 H2O2</text>
        <dbReference type="Rhea" id="RHEA:25576"/>
        <dbReference type="ChEBI" id="CHEBI:15379"/>
        <dbReference type="ChEBI" id="CHEBI:16240"/>
        <dbReference type="ChEBI" id="CHEBI:57306"/>
        <dbReference type="ChEBI" id="CHEBI:57307"/>
        <dbReference type="EC" id="1.3.3.4"/>
    </reaction>
</comment>
<comment type="subcellular location">
    <subcellularLocation>
        <location evidence="2">Mitochondrion</location>
    </subcellularLocation>
    <subcellularLocation>
        <location evidence="13">Plastid</location>
        <location evidence="13">Chloroplast</location>
    </subcellularLocation>
</comment>
<sequence length="543" mass="59494">MTPEDMASSVEHLPTQKSKDMASSQEHFSRPVLGSVAVVGAGISGLAAAYRLKAEGAAVTIFEAESSSGGKIKSFSDEGFIWEKGPNTMTESSVEVSKVIDGLHLRDKQQYPLMQSKRYVVKNGKPELLPSNPLSFLQSRLLSSKAKFNILLEPFLWRRKKQNDTRMLAEEESVGEFLERHLGREVIDYIVDPFIAGTSGSDPDSLSMQHAFPDIWNLEQRYGSLIVGAIKSSLARKKSSKEGSGPKARKQSHASFSFTGGLQTLTDAMSESIGQENMHYNATVLSLACNQQGNPLRDSWKISFSEECHQTRKDPDQNFDAVIMTAPLEDFQKMQLCKDGKPYLLDYIPKVIYQPLSVLVMGFKKDDVTCPLDGFGVLVPSKEQANGFKTLGTLFSSSMFPDRAPPGSLLFTTFIGGSRNRELASRPAADLQVAAVNDLQQLVGISGPPVFFKHVFWNRGFPQYGQGYGSVFAALHKLEEDLPGFCYAGNHRDGLAVGKALASGYNAAGRVLDYLQSSGGRKVFTMASAKINSLEDFTCKSCV</sequence>
<evidence type="ECO:0000256" key="4">
    <source>
        <dbReference type="ARBA" id="ARBA00010551"/>
    </source>
</evidence>
<dbReference type="InterPro" id="IPR002937">
    <property type="entry name" value="Amino_oxidase"/>
</dbReference>
<dbReference type="PANTHER" id="PTHR42923:SF44">
    <property type="entry name" value="PROTOPORPHYRINOGEN OXIDASE 2, CHLOROPLASTIC_MITOCHONDRIAL"/>
    <property type="match status" value="1"/>
</dbReference>
<comment type="pathway">
    <text evidence="3 13">Porphyrin-containing compound metabolism; protoporphyrin-IX biosynthesis; protoporphyrin-IX from protoporphyrinogen-IX: step 1/1.</text>
</comment>
<evidence type="ECO:0000256" key="11">
    <source>
        <dbReference type="ARBA" id="ARBA00023244"/>
    </source>
</evidence>
<dbReference type="GO" id="GO:0009534">
    <property type="term" value="C:chloroplast thylakoid"/>
    <property type="evidence" value="ECO:0007669"/>
    <property type="project" value="TreeGrafter"/>
</dbReference>
<reference evidence="16" key="1">
    <citation type="submission" date="2021-08" db="EMBL/GenBank/DDBJ databases">
        <title>WGS assembly of Ceratopteris richardii.</title>
        <authorList>
            <person name="Marchant D.B."/>
            <person name="Chen G."/>
            <person name="Jenkins J."/>
            <person name="Shu S."/>
            <person name="Leebens-Mack J."/>
            <person name="Grimwood J."/>
            <person name="Schmutz J."/>
            <person name="Soltis P."/>
            <person name="Soltis D."/>
            <person name="Chen Z.-H."/>
        </authorList>
    </citation>
    <scope>NUCLEOTIDE SEQUENCE</scope>
    <source>
        <strain evidence="16">Whitten #5841</strain>
        <tissue evidence="16">Leaf</tissue>
    </source>
</reference>
<keyword evidence="17" id="KW-1185">Reference proteome</keyword>
<keyword evidence="7 13" id="KW-0274">FAD</keyword>
<dbReference type="Pfam" id="PF01593">
    <property type="entry name" value="Amino_oxidase"/>
    <property type="match status" value="1"/>
</dbReference>
<feature type="region of interest" description="Disordered" evidence="14">
    <location>
        <begin position="1"/>
        <end position="26"/>
    </location>
</feature>
<name>A0A8T2R9F4_CERRI</name>
<evidence type="ECO:0000256" key="9">
    <source>
        <dbReference type="ARBA" id="ARBA00023128"/>
    </source>
</evidence>
<evidence type="ECO:0000256" key="13">
    <source>
        <dbReference type="RuleBase" id="RU367069"/>
    </source>
</evidence>
<comment type="caution">
    <text evidence="16">The sequence shown here is derived from an EMBL/GenBank/DDBJ whole genome shotgun (WGS) entry which is preliminary data.</text>
</comment>
<evidence type="ECO:0000259" key="15">
    <source>
        <dbReference type="Pfam" id="PF01593"/>
    </source>
</evidence>
<dbReference type="SUPFAM" id="SSF51905">
    <property type="entry name" value="FAD/NAD(P)-binding domain"/>
    <property type="match status" value="1"/>
</dbReference>
<evidence type="ECO:0000256" key="1">
    <source>
        <dbReference type="ARBA" id="ARBA00002600"/>
    </source>
</evidence>
<dbReference type="AlphaFoldDB" id="A0A8T2R9F4"/>
<dbReference type="Gene3D" id="1.10.3110.10">
    <property type="entry name" value="protoporphyrinogen ix oxidase, domain 3"/>
    <property type="match status" value="1"/>
</dbReference>
<dbReference type="InterPro" id="IPR050464">
    <property type="entry name" value="Zeta_carotene_desat/Oxidored"/>
</dbReference>
<evidence type="ECO:0000256" key="8">
    <source>
        <dbReference type="ARBA" id="ARBA00023002"/>
    </source>
</evidence>
<evidence type="ECO:0000256" key="3">
    <source>
        <dbReference type="ARBA" id="ARBA00005073"/>
    </source>
</evidence>
<keyword evidence="8 13" id="KW-0560">Oxidoreductase</keyword>
<comment type="cofactor">
    <cofactor evidence="13">
        <name>FAD</name>
        <dbReference type="ChEBI" id="CHEBI:57692"/>
    </cofactor>
    <text evidence="13">Binds 1 FAD per subunit.</text>
</comment>
<evidence type="ECO:0000313" key="17">
    <source>
        <dbReference type="Proteomes" id="UP000825935"/>
    </source>
</evidence>
<dbReference type="SUPFAM" id="SSF54373">
    <property type="entry name" value="FAD-linked reductases, C-terminal domain"/>
    <property type="match status" value="1"/>
</dbReference>
<evidence type="ECO:0000313" key="16">
    <source>
        <dbReference type="EMBL" id="KAH7292537.1"/>
    </source>
</evidence>
<comment type="similarity">
    <text evidence="4 13">Belongs to the protoporphyrinogen/coproporphyrinogen oxidase family. Protoporphyrinogen oxidase subfamily.</text>
</comment>
<dbReference type="PANTHER" id="PTHR42923">
    <property type="entry name" value="PROTOPORPHYRINOGEN OXIDASE"/>
    <property type="match status" value="1"/>
</dbReference>
<keyword evidence="11 13" id="KW-0627">Porphyrin biosynthesis</keyword>
<evidence type="ECO:0000256" key="14">
    <source>
        <dbReference type="SAM" id="MobiDB-lite"/>
    </source>
</evidence>
<gene>
    <name evidence="16" type="ORF">KP509_29G073400</name>
</gene>
<dbReference type="FunFam" id="1.10.3110.10:FF:000003">
    <property type="entry name" value="Protoporphyrinogen oxidase"/>
    <property type="match status" value="1"/>
</dbReference>
<keyword evidence="6 13" id="KW-0285">Flavoprotein</keyword>
<evidence type="ECO:0000256" key="5">
    <source>
        <dbReference type="ARBA" id="ARBA00012867"/>
    </source>
</evidence>
<accession>A0A8T2R9F4</accession>
<keyword evidence="10 13" id="KW-0350">Heme biosynthesis</keyword>
<evidence type="ECO:0000256" key="7">
    <source>
        <dbReference type="ARBA" id="ARBA00022827"/>
    </source>
</evidence>
<evidence type="ECO:0000256" key="6">
    <source>
        <dbReference type="ARBA" id="ARBA00022630"/>
    </source>
</evidence>
<evidence type="ECO:0000256" key="10">
    <source>
        <dbReference type="ARBA" id="ARBA00023133"/>
    </source>
</evidence>
<proteinExistence type="inferred from homology"/>
<feature type="domain" description="Amine oxidase" evidence="15">
    <location>
        <begin position="43"/>
        <end position="512"/>
    </location>
</feature>
<dbReference type="Gene3D" id="3.90.660.20">
    <property type="entry name" value="Protoporphyrinogen oxidase, mitochondrial, domain 2"/>
    <property type="match status" value="1"/>
</dbReference>
<keyword evidence="9" id="KW-0496">Mitochondrion</keyword>
<dbReference type="NCBIfam" id="TIGR00562">
    <property type="entry name" value="proto_IX_ox"/>
    <property type="match status" value="1"/>
</dbReference>